<dbReference type="InterPro" id="IPR013126">
    <property type="entry name" value="Hsp_70_fam"/>
</dbReference>
<evidence type="ECO:0000256" key="6">
    <source>
        <dbReference type="SAM" id="MobiDB-lite"/>
    </source>
</evidence>
<keyword evidence="7" id="KW-0812">Transmembrane</keyword>
<gene>
    <name evidence="8" type="ORF">Vau01_051750</name>
</gene>
<keyword evidence="7" id="KW-0472">Membrane</keyword>
<dbReference type="InterPro" id="IPR043129">
    <property type="entry name" value="ATPase_NBD"/>
</dbReference>
<accession>A0A8J3Z5F8</accession>
<keyword evidence="7" id="KW-1133">Transmembrane helix</keyword>
<feature type="transmembrane region" description="Helical" evidence="7">
    <location>
        <begin position="445"/>
        <end position="468"/>
    </location>
</feature>
<dbReference type="GO" id="GO:0140662">
    <property type="term" value="F:ATP-dependent protein folding chaperone"/>
    <property type="evidence" value="ECO:0007669"/>
    <property type="project" value="InterPro"/>
</dbReference>
<name>A0A8J3Z5F8_9ACTN</name>
<dbReference type="PROSITE" id="PS01036">
    <property type="entry name" value="HSP70_3"/>
    <property type="match status" value="1"/>
</dbReference>
<evidence type="ECO:0000256" key="4">
    <source>
        <dbReference type="ARBA" id="ARBA00023016"/>
    </source>
</evidence>
<evidence type="ECO:0000256" key="7">
    <source>
        <dbReference type="SAM" id="Phobius"/>
    </source>
</evidence>
<dbReference type="RefSeq" id="WP_239151847.1">
    <property type="nucleotide sequence ID" value="NZ_BOPG01000033.1"/>
</dbReference>
<comment type="similarity">
    <text evidence="1">Belongs to the heat shock protein 70 family.</text>
</comment>
<keyword evidence="9" id="KW-1185">Reference proteome</keyword>
<dbReference type="EMBL" id="BOPG01000033">
    <property type="protein sequence ID" value="GIJ57659.1"/>
    <property type="molecule type" value="Genomic_DNA"/>
</dbReference>
<feature type="compositionally biased region" description="Pro residues" evidence="6">
    <location>
        <begin position="404"/>
        <end position="434"/>
    </location>
</feature>
<proteinExistence type="inferred from homology"/>
<keyword evidence="4" id="KW-0346">Stress response</keyword>
<evidence type="ECO:0000256" key="3">
    <source>
        <dbReference type="ARBA" id="ARBA00022840"/>
    </source>
</evidence>
<dbReference type="PANTHER" id="PTHR45639">
    <property type="entry name" value="HSC70CB, ISOFORM G-RELATED"/>
    <property type="match status" value="1"/>
</dbReference>
<comment type="caution">
    <text evidence="8">The sequence shown here is derived from an EMBL/GenBank/DDBJ whole genome shotgun (WGS) entry which is preliminary data.</text>
</comment>
<evidence type="ECO:0000256" key="2">
    <source>
        <dbReference type="ARBA" id="ARBA00022741"/>
    </source>
</evidence>
<evidence type="ECO:0000256" key="1">
    <source>
        <dbReference type="ARBA" id="ARBA00007381"/>
    </source>
</evidence>
<reference evidence="8" key="1">
    <citation type="submission" date="2021-01" db="EMBL/GenBank/DDBJ databases">
        <title>Whole genome shotgun sequence of Virgisporangium aurantiacum NBRC 16421.</title>
        <authorList>
            <person name="Komaki H."/>
            <person name="Tamura T."/>
        </authorList>
    </citation>
    <scope>NUCLEOTIDE SEQUENCE</scope>
    <source>
        <strain evidence="8">NBRC 16421</strain>
    </source>
</reference>
<feature type="region of interest" description="Disordered" evidence="6">
    <location>
        <begin position="357"/>
        <end position="438"/>
    </location>
</feature>
<keyword evidence="3" id="KW-0067">ATP-binding</keyword>
<dbReference type="PRINTS" id="PR00301">
    <property type="entry name" value="HEATSHOCK70"/>
</dbReference>
<dbReference type="AlphaFoldDB" id="A0A8J3Z5F8"/>
<keyword evidence="5" id="KW-0143">Chaperone</keyword>
<dbReference type="PANTHER" id="PTHR45639:SF34">
    <property type="entry name" value="CHAPERONE PROTEIN DNAK"/>
    <property type="match status" value="1"/>
</dbReference>
<dbReference type="Gene3D" id="3.90.640.10">
    <property type="entry name" value="Actin, Chain A, domain 4"/>
    <property type="match status" value="1"/>
</dbReference>
<evidence type="ECO:0000313" key="8">
    <source>
        <dbReference type="EMBL" id="GIJ57659.1"/>
    </source>
</evidence>
<dbReference type="Gene3D" id="3.30.420.40">
    <property type="match status" value="2"/>
</dbReference>
<dbReference type="SUPFAM" id="SSF69304">
    <property type="entry name" value="Tricorn protease N-terminal domain"/>
    <property type="match status" value="1"/>
</dbReference>
<dbReference type="InterPro" id="IPR018181">
    <property type="entry name" value="Heat_shock_70_CS"/>
</dbReference>
<dbReference type="GO" id="GO:0030968">
    <property type="term" value="P:endoplasmic reticulum unfolded protein response"/>
    <property type="evidence" value="ECO:0007669"/>
    <property type="project" value="TreeGrafter"/>
</dbReference>
<evidence type="ECO:0008006" key="10">
    <source>
        <dbReference type="Google" id="ProtNLM"/>
    </source>
</evidence>
<evidence type="ECO:0000313" key="9">
    <source>
        <dbReference type="Proteomes" id="UP000612585"/>
    </source>
</evidence>
<dbReference type="Pfam" id="PF00012">
    <property type="entry name" value="HSP70"/>
    <property type="match status" value="1"/>
</dbReference>
<dbReference type="SUPFAM" id="SSF53067">
    <property type="entry name" value="Actin-like ATPase domain"/>
    <property type="match status" value="2"/>
</dbReference>
<dbReference type="Proteomes" id="UP000612585">
    <property type="component" value="Unassembled WGS sequence"/>
</dbReference>
<organism evidence="8 9">
    <name type="scientific">Virgisporangium aurantiacum</name>
    <dbReference type="NCBI Taxonomy" id="175570"/>
    <lineage>
        <taxon>Bacteria</taxon>
        <taxon>Bacillati</taxon>
        <taxon>Actinomycetota</taxon>
        <taxon>Actinomycetes</taxon>
        <taxon>Micromonosporales</taxon>
        <taxon>Micromonosporaceae</taxon>
        <taxon>Virgisporangium</taxon>
    </lineage>
</organism>
<sequence length="874" mass="93135">MSSGYAVGIDLGTSNTVAIVRWPDGRTRPVLFDGQPVLPSAVFLDHDGSLHVGRDAQRMAQLDPARYEPNPKRRIDEDALFLGDRELPIVEVLAAPLRAVARAVQDTLGHLPPAVITCPAAWGAHRRQRLQQAAAAAGWPPVTLMSEPIAAARYFTETLRQPVPPGHVLAIFDFGGGTLDVALVRNDGATFTVVGAGGAEDLGGLDIDAAIVNHLGQLLAAQHPQVWAQISRPTDELARRNRRMFWDDVRAAKEMLSRATTAPIAVPGVSASLHLTRDELEQLATPLLNRATGELTTALHRSGLTPDRLTGIFLVGGTSRVPLVSRLLHTYTGIAPTVLEQPELPVAEGAVAGAAAPTVPAQRPAPASVTATSLSGGMPVSAVPSSGPPTAMPVSALPVSTLPGGPPGGPPGVPPGFSPPRGPGYPGPGHPAPPRPRRARRGRKWLWAALLLVPVLVLSFVAAGYYVYDHYFTTPTLADPRTTTIPDLAPNGFRQAFAAETKAYAIGQRTDGTVEVVTVDLATGAERRHRSTVKGEWASARMLDNWIAVISKPTADGKKYVELTNGVDDLHTTLTLGKDDDVMLHRFDRFTQNLDYVVYAPSAGKIKSGVAGKTPKENAPQNLPPGARLLSDLRHSTDKVGVLNNEGVLYLYDIAKNEIKYAVEKVPPATPPNLVHLHPEDNLLYYVENKLEYQVFNGTGVPQLTRGPANRKPLWIGSCNQNRGISCVIDQVGDDASTREIATFAGADKTFRAKVPFANIPGAVADEKSSPFGWILVTSTEGDAAFTTTVETADGTAKKYGGQLWALGNGHVVFVPGSDLAPHTVEIVSIYMGDDGKTEASEETVRPGTCHGDYFHLACATDGNAFTVWNVNKS</sequence>
<protein>
    <recommendedName>
        <fullName evidence="10">Hsp70 protein</fullName>
    </recommendedName>
</protein>
<keyword evidence="2" id="KW-0547">Nucleotide-binding</keyword>
<dbReference type="GO" id="GO:0005524">
    <property type="term" value="F:ATP binding"/>
    <property type="evidence" value="ECO:0007669"/>
    <property type="project" value="UniProtKB-KW"/>
</dbReference>
<evidence type="ECO:0000256" key="5">
    <source>
        <dbReference type="ARBA" id="ARBA00023186"/>
    </source>
</evidence>